<dbReference type="KEGG" id="ccel:CCDG5_1708"/>
<dbReference type="HOGENOM" id="CLU_168343_3_0_9"/>
<dbReference type="PATRIC" id="fig|29343.3.peg.1803"/>
<dbReference type="Proteomes" id="UP000032431">
    <property type="component" value="Chromosome I"/>
</dbReference>
<evidence type="ECO:0008006" key="3">
    <source>
        <dbReference type="Google" id="ProtNLM"/>
    </source>
</evidence>
<accession>A0A078KM68</accession>
<reference evidence="2" key="1">
    <citation type="submission" date="2014-07" db="EMBL/GenBank/DDBJ databases">
        <authorList>
            <person name="Wibberg D."/>
        </authorList>
    </citation>
    <scope>NUCLEOTIDE SEQUENCE [LARGE SCALE GENOMIC DNA]</scope>
    <source>
        <strain evidence="2">DG5</strain>
    </source>
</reference>
<dbReference type="Pfam" id="PF07873">
    <property type="entry name" value="YabP"/>
    <property type="match status" value="1"/>
</dbReference>
<dbReference type="NCBIfam" id="TIGR02892">
    <property type="entry name" value="spore_yabP"/>
    <property type="match status" value="1"/>
</dbReference>
<dbReference type="InterPro" id="IPR012504">
    <property type="entry name" value="Spore_YabP"/>
</dbReference>
<sequence>MPMQDDKNTVKKVHNIILEDRRSLTVSGVSDVDSFDEQTVMLYTELGELTIRGTDLHMNKLNVETGDVSIEGNISSLSYQDEVPRGSGGFMGRLFR</sequence>
<dbReference type="InterPro" id="IPR022476">
    <property type="entry name" value="Spore_YabP/YqfC"/>
</dbReference>
<protein>
    <recommendedName>
        <fullName evidence="3">Sporulation protein YabP</fullName>
    </recommendedName>
</protein>
<keyword evidence="2" id="KW-1185">Reference proteome</keyword>
<dbReference type="EMBL" id="LM995447">
    <property type="protein sequence ID" value="CDZ24816.1"/>
    <property type="molecule type" value="Genomic_DNA"/>
</dbReference>
<dbReference type="GO" id="GO:0030435">
    <property type="term" value="P:sporulation resulting in formation of a cellular spore"/>
    <property type="evidence" value="ECO:0007669"/>
    <property type="project" value="InterPro"/>
</dbReference>
<gene>
    <name evidence="1" type="ORF">CCDG5_1708</name>
</gene>
<dbReference type="AlphaFoldDB" id="A0A078KM68"/>
<evidence type="ECO:0000313" key="2">
    <source>
        <dbReference type="Proteomes" id="UP000032431"/>
    </source>
</evidence>
<dbReference type="PIRSF" id="PIRSF011576">
    <property type="entry name" value="YabP"/>
    <property type="match status" value="1"/>
</dbReference>
<proteinExistence type="predicted"/>
<dbReference type="STRING" id="29343.CCDG5_1708"/>
<organism evidence="1 2">
    <name type="scientific">[Clostridium] cellulosi</name>
    <dbReference type="NCBI Taxonomy" id="29343"/>
    <lineage>
        <taxon>Bacteria</taxon>
        <taxon>Bacillati</taxon>
        <taxon>Bacillota</taxon>
        <taxon>Clostridia</taxon>
        <taxon>Eubacteriales</taxon>
        <taxon>Oscillospiraceae</taxon>
        <taxon>Oscillospiraceae incertae sedis</taxon>
    </lineage>
</organism>
<evidence type="ECO:0000313" key="1">
    <source>
        <dbReference type="EMBL" id="CDZ24816.1"/>
    </source>
</evidence>
<dbReference type="InterPro" id="IPR038705">
    <property type="entry name" value="YabP_sf"/>
</dbReference>
<dbReference type="Gene3D" id="2.60.40.2000">
    <property type="match status" value="1"/>
</dbReference>
<name>A0A078KM68_9FIRM</name>